<gene>
    <name evidence="6 8" type="primary">rpsQ</name>
    <name evidence="6" type="synonym">rps17</name>
    <name evidence="8" type="ORF">KME07_25085</name>
</gene>
<dbReference type="GO" id="GO:0006412">
    <property type="term" value="P:translation"/>
    <property type="evidence" value="ECO:0007669"/>
    <property type="project" value="UniProtKB-UniRule"/>
</dbReference>
<evidence type="ECO:0000256" key="7">
    <source>
        <dbReference type="RuleBase" id="RU003872"/>
    </source>
</evidence>
<dbReference type="PANTHER" id="PTHR10744:SF1">
    <property type="entry name" value="SMALL RIBOSOMAL SUBUNIT PROTEIN US17M"/>
    <property type="match status" value="1"/>
</dbReference>
<dbReference type="Proteomes" id="UP000707356">
    <property type="component" value="Unassembled WGS sequence"/>
</dbReference>
<reference evidence="8" key="2">
    <citation type="journal article" date="2022" name="Microbiol. Resour. Announc.">
        <title>Metagenome Sequencing to Explore Phylogenomics of Terrestrial Cyanobacteria.</title>
        <authorList>
            <person name="Ward R.D."/>
            <person name="Stajich J.E."/>
            <person name="Johansen J.R."/>
            <person name="Huntemann M."/>
            <person name="Clum A."/>
            <person name="Foster B."/>
            <person name="Foster B."/>
            <person name="Roux S."/>
            <person name="Palaniappan K."/>
            <person name="Varghese N."/>
            <person name="Mukherjee S."/>
            <person name="Reddy T.B.K."/>
            <person name="Daum C."/>
            <person name="Copeland A."/>
            <person name="Chen I.A."/>
            <person name="Ivanova N.N."/>
            <person name="Kyrpides N.C."/>
            <person name="Shapiro N."/>
            <person name="Eloe-Fadrosh E.A."/>
            <person name="Pietrasiak N."/>
        </authorList>
    </citation>
    <scope>NUCLEOTIDE SEQUENCE</scope>
    <source>
        <strain evidence="8">GSE-TBD4-15B</strain>
    </source>
</reference>
<dbReference type="NCBIfam" id="NF004123">
    <property type="entry name" value="PRK05610.1"/>
    <property type="match status" value="1"/>
</dbReference>
<sequence>MAIKQRVGVVVSDKMDKTVVVAIESRAPHPKYLKIMARTKRYKAHDEENKCKKGDRVRIQETRPLSRTKCWEVIDILSQTSNG</sequence>
<evidence type="ECO:0000256" key="5">
    <source>
        <dbReference type="ARBA" id="ARBA00023274"/>
    </source>
</evidence>
<evidence type="ECO:0000256" key="2">
    <source>
        <dbReference type="ARBA" id="ARBA00022730"/>
    </source>
</evidence>
<dbReference type="HAMAP" id="MF_01345_B">
    <property type="entry name" value="Ribosomal_uS17_B"/>
    <property type="match status" value="1"/>
</dbReference>
<dbReference type="InterPro" id="IPR012340">
    <property type="entry name" value="NA-bd_OB-fold"/>
</dbReference>
<keyword evidence="3 6" id="KW-0694">RNA-binding</keyword>
<dbReference type="CDD" id="cd00364">
    <property type="entry name" value="Ribosomal_uS17"/>
    <property type="match status" value="1"/>
</dbReference>
<proteinExistence type="inferred from homology"/>
<name>A0A951PHK7_9CYAN</name>
<accession>A0A951PHK7</accession>
<dbReference type="InterPro" id="IPR019979">
    <property type="entry name" value="Ribosomal_uS17_CS"/>
</dbReference>
<dbReference type="PRINTS" id="PR00973">
    <property type="entry name" value="RIBOSOMALS17"/>
</dbReference>
<dbReference type="GO" id="GO:0022627">
    <property type="term" value="C:cytosolic small ribosomal subunit"/>
    <property type="evidence" value="ECO:0007669"/>
    <property type="project" value="UniProtKB-UniRule"/>
</dbReference>
<comment type="caution">
    <text evidence="8">The sequence shown here is derived from an EMBL/GenBank/DDBJ whole genome shotgun (WGS) entry which is preliminary data.</text>
</comment>
<evidence type="ECO:0000256" key="3">
    <source>
        <dbReference type="ARBA" id="ARBA00022884"/>
    </source>
</evidence>
<evidence type="ECO:0000256" key="6">
    <source>
        <dbReference type="HAMAP-Rule" id="MF_01345"/>
    </source>
</evidence>
<dbReference type="SUPFAM" id="SSF50249">
    <property type="entry name" value="Nucleic acid-binding proteins"/>
    <property type="match status" value="1"/>
</dbReference>
<dbReference type="Pfam" id="PF00366">
    <property type="entry name" value="Ribosomal_S17"/>
    <property type="match status" value="1"/>
</dbReference>
<dbReference type="GO" id="GO:0019843">
    <property type="term" value="F:rRNA binding"/>
    <property type="evidence" value="ECO:0007669"/>
    <property type="project" value="UniProtKB-UniRule"/>
</dbReference>
<dbReference type="EMBL" id="JAHHHV010000092">
    <property type="protein sequence ID" value="MBW4468714.1"/>
    <property type="molecule type" value="Genomic_DNA"/>
</dbReference>
<evidence type="ECO:0000313" key="8">
    <source>
        <dbReference type="EMBL" id="MBW4468714.1"/>
    </source>
</evidence>
<keyword evidence="4 6" id="KW-0689">Ribosomal protein</keyword>
<keyword evidence="2 6" id="KW-0699">rRNA-binding</keyword>
<evidence type="ECO:0000256" key="4">
    <source>
        <dbReference type="ARBA" id="ARBA00022980"/>
    </source>
</evidence>
<evidence type="ECO:0000313" key="9">
    <source>
        <dbReference type="Proteomes" id="UP000707356"/>
    </source>
</evidence>
<comment type="similarity">
    <text evidence="1 6 7">Belongs to the universal ribosomal protein uS17 family.</text>
</comment>
<dbReference type="Gene3D" id="2.40.50.140">
    <property type="entry name" value="Nucleic acid-binding proteins"/>
    <property type="match status" value="1"/>
</dbReference>
<comment type="subunit">
    <text evidence="6">Part of the 30S ribosomal subunit.</text>
</comment>
<protein>
    <recommendedName>
        <fullName evidence="6">Small ribosomal subunit protein uS17</fullName>
    </recommendedName>
</protein>
<dbReference type="AlphaFoldDB" id="A0A951PHK7"/>
<organism evidence="8 9">
    <name type="scientific">Pegethrix bostrychoides GSE-TBD4-15B</name>
    <dbReference type="NCBI Taxonomy" id="2839662"/>
    <lineage>
        <taxon>Bacteria</taxon>
        <taxon>Bacillati</taxon>
        <taxon>Cyanobacteriota</taxon>
        <taxon>Cyanophyceae</taxon>
        <taxon>Oculatellales</taxon>
        <taxon>Oculatellaceae</taxon>
        <taxon>Pegethrix</taxon>
    </lineage>
</organism>
<dbReference type="PROSITE" id="PS00056">
    <property type="entry name" value="RIBOSOMAL_S17"/>
    <property type="match status" value="1"/>
</dbReference>
<dbReference type="InterPro" id="IPR000266">
    <property type="entry name" value="Ribosomal_uS17"/>
</dbReference>
<reference evidence="8" key="1">
    <citation type="submission" date="2021-05" db="EMBL/GenBank/DDBJ databases">
        <authorList>
            <person name="Pietrasiak N."/>
            <person name="Ward R."/>
            <person name="Stajich J.E."/>
            <person name="Kurbessoian T."/>
        </authorList>
    </citation>
    <scope>NUCLEOTIDE SEQUENCE</scope>
    <source>
        <strain evidence="8">GSE-TBD4-15B</strain>
    </source>
</reference>
<dbReference type="GO" id="GO:0003735">
    <property type="term" value="F:structural constituent of ribosome"/>
    <property type="evidence" value="ECO:0007669"/>
    <property type="project" value="UniProtKB-UniRule"/>
</dbReference>
<evidence type="ECO:0000256" key="1">
    <source>
        <dbReference type="ARBA" id="ARBA00010254"/>
    </source>
</evidence>
<comment type="function">
    <text evidence="6">One of the primary rRNA binding proteins, it binds specifically to the 5'-end of 16S ribosomal RNA.</text>
</comment>
<dbReference type="PANTHER" id="PTHR10744">
    <property type="entry name" value="40S RIBOSOMAL PROTEIN S11 FAMILY MEMBER"/>
    <property type="match status" value="1"/>
</dbReference>
<keyword evidence="5 6" id="KW-0687">Ribonucleoprotein</keyword>
<dbReference type="InterPro" id="IPR019984">
    <property type="entry name" value="Ribosomal_uS17_bact/chlr"/>
</dbReference>
<dbReference type="NCBIfam" id="TIGR03635">
    <property type="entry name" value="uS17_bact"/>
    <property type="match status" value="1"/>
</dbReference>